<organism evidence="2 3">
    <name type="scientific">Fusarium oxysporum f. sp. lycopersici (strain 4287 / CBS 123668 / FGSC 9935 / NRRL 34936)</name>
    <name type="common">Fusarium vascular wilt of tomato</name>
    <dbReference type="NCBI Taxonomy" id="426428"/>
    <lineage>
        <taxon>Eukaryota</taxon>
        <taxon>Fungi</taxon>
        <taxon>Dikarya</taxon>
        <taxon>Ascomycota</taxon>
        <taxon>Pezizomycotina</taxon>
        <taxon>Sordariomycetes</taxon>
        <taxon>Hypocreomycetidae</taxon>
        <taxon>Hypocreales</taxon>
        <taxon>Nectriaceae</taxon>
        <taxon>Fusarium</taxon>
        <taxon>Fusarium oxysporum species complex</taxon>
    </lineage>
</organism>
<name>A0A0J9UHP3_FUSO4</name>
<dbReference type="VEuPathDB" id="FungiDB:FOXG_02972"/>
<dbReference type="RefSeq" id="XP_018236720.1">
    <property type="nucleotide sequence ID" value="XM_018380449.1"/>
</dbReference>
<accession>A0A0J9UHP3</accession>
<protein>
    <submittedName>
        <fullName evidence="2">Uncharacterized protein</fullName>
    </submittedName>
</protein>
<dbReference type="AlphaFoldDB" id="A0A0J9UHP3"/>
<evidence type="ECO:0000256" key="1">
    <source>
        <dbReference type="SAM" id="MobiDB-lite"/>
    </source>
</evidence>
<dbReference type="Proteomes" id="UP000009097">
    <property type="component" value="Unassembled WGS sequence"/>
</dbReference>
<dbReference type="OrthoDB" id="5086876at2759"/>
<dbReference type="EMBL" id="DS231698">
    <property type="protein sequence ID" value="KNA98674.1"/>
    <property type="molecule type" value="Genomic_DNA"/>
</dbReference>
<feature type="compositionally biased region" description="Low complexity" evidence="1">
    <location>
        <begin position="72"/>
        <end position="86"/>
    </location>
</feature>
<gene>
    <name evidence="2" type="ORF">FOXG_02972</name>
</gene>
<feature type="compositionally biased region" description="Basic and acidic residues" evidence="1">
    <location>
        <begin position="88"/>
        <end position="98"/>
    </location>
</feature>
<feature type="region of interest" description="Disordered" evidence="1">
    <location>
        <begin position="62"/>
        <end position="101"/>
    </location>
</feature>
<dbReference type="KEGG" id="fox:FOXG_02972"/>
<sequence length="201" mass="22421">MSCFTPINAHEVQEKRAQARRCYWCVVTGSVEECCKHAEEADADLQHCQGDDEMQLCEEEAAVQEETGGTVQAENEAPSQAAAEPPVVEERASMERVSRSGKVNNRKTCPICSGKEYNMSNFTDHMKVHRLEVLGVRARHPCECCKDPRKCLVAPIPLNIETYSCICCLRAHKKCSFNGLKGRGEKCKPGVHPALERRIDS</sequence>
<evidence type="ECO:0000313" key="3">
    <source>
        <dbReference type="Proteomes" id="UP000009097"/>
    </source>
</evidence>
<proteinExistence type="predicted"/>
<reference evidence="2" key="2">
    <citation type="journal article" date="2010" name="Nature">
        <title>Comparative genomics reveals mobile pathogenicity chromosomes in Fusarium.</title>
        <authorList>
            <person name="Ma L.J."/>
            <person name="van der Does H.C."/>
            <person name="Borkovich K.A."/>
            <person name="Coleman J.J."/>
            <person name="Daboussi M.J."/>
            <person name="Di Pietro A."/>
            <person name="Dufresne M."/>
            <person name="Freitag M."/>
            <person name="Grabherr M."/>
            <person name="Henrissat B."/>
            <person name="Houterman P.M."/>
            <person name="Kang S."/>
            <person name="Shim W.B."/>
            <person name="Woloshuk C."/>
            <person name="Xie X."/>
            <person name="Xu J.R."/>
            <person name="Antoniw J."/>
            <person name="Baker S.E."/>
            <person name="Bluhm B.H."/>
            <person name="Breakspear A."/>
            <person name="Brown D.W."/>
            <person name="Butchko R.A."/>
            <person name="Chapman S."/>
            <person name="Coulson R."/>
            <person name="Coutinho P.M."/>
            <person name="Danchin E.G."/>
            <person name="Diener A."/>
            <person name="Gale L.R."/>
            <person name="Gardiner D.M."/>
            <person name="Goff S."/>
            <person name="Hammond-Kosack K.E."/>
            <person name="Hilburn K."/>
            <person name="Hua-Van A."/>
            <person name="Jonkers W."/>
            <person name="Kazan K."/>
            <person name="Kodira C.D."/>
            <person name="Koehrsen M."/>
            <person name="Kumar L."/>
            <person name="Lee Y.H."/>
            <person name="Li L."/>
            <person name="Manners J.M."/>
            <person name="Miranda-Saavedra D."/>
            <person name="Mukherjee M."/>
            <person name="Park G."/>
            <person name="Park J."/>
            <person name="Park S.Y."/>
            <person name="Proctor R.H."/>
            <person name="Regev A."/>
            <person name="Ruiz-Roldan M.C."/>
            <person name="Sain D."/>
            <person name="Sakthikumar S."/>
            <person name="Sykes S."/>
            <person name="Schwartz D.C."/>
            <person name="Turgeon B.G."/>
            <person name="Wapinski I."/>
            <person name="Yoder O."/>
            <person name="Young S."/>
            <person name="Zeng Q."/>
            <person name="Zhou S."/>
            <person name="Galagan J."/>
            <person name="Cuomo C.A."/>
            <person name="Kistler H.C."/>
            <person name="Rep M."/>
        </authorList>
    </citation>
    <scope>NUCLEOTIDE SEQUENCE [LARGE SCALE GENOMIC DNA]</scope>
    <source>
        <strain evidence="2">4287</strain>
    </source>
</reference>
<reference evidence="2" key="1">
    <citation type="submission" date="2007-04" db="EMBL/GenBank/DDBJ databases">
        <authorList>
            <consortium name="The Broad Institute Genome Sequencing Platform"/>
            <person name="Birren B."/>
            <person name="Lander E."/>
            <person name="Galagan J."/>
            <person name="Nusbaum C."/>
            <person name="Devon K."/>
            <person name="Ma L.-J."/>
            <person name="Jaffe D."/>
            <person name="Butler J."/>
            <person name="Alvarez P."/>
            <person name="Gnerre S."/>
            <person name="Grabherr M."/>
            <person name="Kleber M."/>
            <person name="Mauceli E."/>
            <person name="Brockman W."/>
            <person name="MacCallum I.A."/>
            <person name="Young S."/>
            <person name="LaButti K."/>
            <person name="DeCaprio D."/>
            <person name="Crawford M."/>
            <person name="Koehrsen M."/>
            <person name="Engels R."/>
            <person name="Montgomery P."/>
            <person name="Pearson M."/>
            <person name="Howarth C."/>
            <person name="Larson L."/>
            <person name="White J."/>
            <person name="O'Leary S."/>
            <person name="Kodira C."/>
            <person name="Zeng Q."/>
            <person name="Yandava C."/>
            <person name="Alvarado L."/>
            <person name="Kistler C."/>
            <person name="Shim W.-B."/>
            <person name="Kang S."/>
            <person name="Woloshuk C."/>
        </authorList>
    </citation>
    <scope>NUCLEOTIDE SEQUENCE</scope>
    <source>
        <strain evidence="2">4287</strain>
    </source>
</reference>
<dbReference type="GeneID" id="28945121"/>
<evidence type="ECO:0000313" key="2">
    <source>
        <dbReference type="EMBL" id="KNA98674.1"/>
    </source>
</evidence>